<dbReference type="InterPro" id="IPR006875">
    <property type="entry name" value="Sarcoglycan"/>
</dbReference>
<evidence type="ECO:0000256" key="11">
    <source>
        <dbReference type="ARBA" id="ARBA00023136"/>
    </source>
</evidence>
<dbReference type="GO" id="GO:0007517">
    <property type="term" value="P:muscle organ development"/>
    <property type="evidence" value="ECO:0007669"/>
    <property type="project" value="InterPro"/>
</dbReference>
<gene>
    <name evidence="18" type="ORF">PoB_000591800</name>
</gene>
<keyword evidence="12" id="KW-1015">Disulfide bond</keyword>
<evidence type="ECO:0000256" key="5">
    <source>
        <dbReference type="ARBA" id="ARBA00015329"/>
    </source>
</evidence>
<dbReference type="InterPro" id="IPR027659">
    <property type="entry name" value="Sgcb"/>
</dbReference>
<organism evidence="18 19">
    <name type="scientific">Plakobranchus ocellatus</name>
    <dbReference type="NCBI Taxonomy" id="259542"/>
    <lineage>
        <taxon>Eukaryota</taxon>
        <taxon>Metazoa</taxon>
        <taxon>Spiralia</taxon>
        <taxon>Lophotrochozoa</taxon>
        <taxon>Mollusca</taxon>
        <taxon>Gastropoda</taxon>
        <taxon>Heterobranchia</taxon>
        <taxon>Euthyneura</taxon>
        <taxon>Panpulmonata</taxon>
        <taxon>Sacoglossa</taxon>
        <taxon>Placobranchoidea</taxon>
        <taxon>Plakobranchidae</taxon>
        <taxon>Plakobranchus</taxon>
    </lineage>
</organism>
<evidence type="ECO:0000256" key="7">
    <source>
        <dbReference type="ARBA" id="ARBA00022490"/>
    </source>
</evidence>
<dbReference type="EMBL" id="BLXT01000663">
    <property type="protein sequence ID" value="GFN79412.1"/>
    <property type="molecule type" value="Genomic_DNA"/>
</dbReference>
<keyword evidence="6" id="KW-1003">Cell membrane</keyword>
<keyword evidence="13" id="KW-0325">Glycoprotein</keyword>
<evidence type="ECO:0000256" key="6">
    <source>
        <dbReference type="ARBA" id="ARBA00022475"/>
    </source>
</evidence>
<dbReference type="PANTHER" id="PTHR21142:SF2">
    <property type="entry name" value="BETA-SARCOGLYCAN"/>
    <property type="match status" value="1"/>
</dbReference>
<feature type="transmembrane region" description="Helical" evidence="17">
    <location>
        <begin position="83"/>
        <end position="110"/>
    </location>
</feature>
<evidence type="ECO:0000313" key="18">
    <source>
        <dbReference type="EMBL" id="GFN79412.1"/>
    </source>
</evidence>
<evidence type="ECO:0000256" key="4">
    <source>
        <dbReference type="ARBA" id="ARBA00007574"/>
    </source>
</evidence>
<comment type="subcellular location">
    <subcellularLocation>
        <location evidence="3">Cell membrane</location>
        <location evidence="3">Sarcolemma</location>
        <topology evidence="3">Single-pass type II membrane protein</topology>
    </subcellularLocation>
    <subcellularLocation>
        <location evidence="2">Cytoplasm</location>
        <location evidence="2">Cytoskeleton</location>
    </subcellularLocation>
</comment>
<name>A0AAV3YA78_9GAST</name>
<evidence type="ECO:0000256" key="15">
    <source>
        <dbReference type="ARBA" id="ARBA00026041"/>
    </source>
</evidence>
<dbReference type="GO" id="GO:0042383">
    <property type="term" value="C:sarcolemma"/>
    <property type="evidence" value="ECO:0007669"/>
    <property type="project" value="UniProtKB-SubCell"/>
</dbReference>
<proteinExistence type="inferred from homology"/>
<evidence type="ECO:0000256" key="1">
    <source>
        <dbReference type="ARBA" id="ARBA00002860"/>
    </source>
</evidence>
<comment type="caution">
    <text evidence="18">The sequence shown here is derived from an EMBL/GenBank/DDBJ whole genome shotgun (WGS) entry which is preliminary data.</text>
</comment>
<evidence type="ECO:0000256" key="3">
    <source>
        <dbReference type="ARBA" id="ARBA00004274"/>
    </source>
</evidence>
<reference evidence="18 19" key="1">
    <citation type="journal article" date="2021" name="Elife">
        <title>Chloroplast acquisition without the gene transfer in kleptoplastic sea slugs, Plakobranchus ocellatus.</title>
        <authorList>
            <person name="Maeda T."/>
            <person name="Takahashi S."/>
            <person name="Yoshida T."/>
            <person name="Shimamura S."/>
            <person name="Takaki Y."/>
            <person name="Nagai Y."/>
            <person name="Toyoda A."/>
            <person name="Suzuki Y."/>
            <person name="Arimoto A."/>
            <person name="Ishii H."/>
            <person name="Satoh N."/>
            <person name="Nishiyama T."/>
            <person name="Hasebe M."/>
            <person name="Maruyama T."/>
            <person name="Minagawa J."/>
            <person name="Obokata J."/>
            <person name="Shigenobu S."/>
        </authorList>
    </citation>
    <scope>NUCLEOTIDE SEQUENCE [LARGE SCALE GENOMIC DNA]</scope>
</reference>
<evidence type="ECO:0000256" key="16">
    <source>
        <dbReference type="SAM" id="MobiDB-lite"/>
    </source>
</evidence>
<dbReference type="AlphaFoldDB" id="A0AAV3YA78"/>
<evidence type="ECO:0000256" key="17">
    <source>
        <dbReference type="SAM" id="Phobius"/>
    </source>
</evidence>
<comment type="subunit">
    <text evidence="15">Cross-link to form 2 major subcomplexes: one consisting of SGCB, SGCD and SGCG and the other consisting of SGCB and SGCD. The association between SGCB and SGCG is particularly strong while SGCA is loosely associated with the other sarcoglycans.</text>
</comment>
<evidence type="ECO:0000256" key="10">
    <source>
        <dbReference type="ARBA" id="ARBA00022989"/>
    </source>
</evidence>
<evidence type="ECO:0000313" key="19">
    <source>
        <dbReference type="Proteomes" id="UP000735302"/>
    </source>
</evidence>
<dbReference type="Proteomes" id="UP000735302">
    <property type="component" value="Unassembled WGS sequence"/>
</dbReference>
<evidence type="ECO:0000256" key="14">
    <source>
        <dbReference type="ARBA" id="ARBA00023212"/>
    </source>
</evidence>
<dbReference type="PANTHER" id="PTHR21142">
    <property type="entry name" value="SARCOGLYCANS"/>
    <property type="match status" value="1"/>
</dbReference>
<sequence>MSAMNSEFPTNGAAGASTFDRRLDPRSPLSLGGTLGASTLSMRAKAARKRRINARHNSNFHAGFVPVDEELLQRSGIRGRKRYFLYCVIGSLLGITFLNLAVTAWLLYILGMTHYGLLSFELLSLGGRDFLRVLTDANIHTISMDGAPLGARVNSPMNILAEGSEIYVKTSANKSTSSLKMEDSTLTLTAKDLCIKSKNSSHALSALLASMASENIINNFAVDDNITVGKLFEGNAYADLYIESTKSNTTISGHEDVIMTTGKKINISASSIWLKSETAININSSQGIYFNSLTHTVSSRKRKSKSQWTFKICVCQTGRVFVVKTRKRTKLSCDIGKPKLEKICGSKTGKK</sequence>
<evidence type="ECO:0000256" key="13">
    <source>
        <dbReference type="ARBA" id="ARBA00023180"/>
    </source>
</evidence>
<evidence type="ECO:0000256" key="8">
    <source>
        <dbReference type="ARBA" id="ARBA00022692"/>
    </source>
</evidence>
<protein>
    <recommendedName>
        <fullName evidence="5">Beta-sarcoglycan</fullName>
    </recommendedName>
</protein>
<dbReference type="GO" id="GO:0005856">
    <property type="term" value="C:cytoskeleton"/>
    <property type="evidence" value="ECO:0007669"/>
    <property type="project" value="UniProtKB-SubCell"/>
</dbReference>
<accession>A0AAV3YA78</accession>
<keyword evidence="7" id="KW-0963">Cytoplasm</keyword>
<keyword evidence="10 17" id="KW-1133">Transmembrane helix</keyword>
<evidence type="ECO:0000256" key="2">
    <source>
        <dbReference type="ARBA" id="ARBA00004245"/>
    </source>
</evidence>
<dbReference type="GO" id="GO:0016012">
    <property type="term" value="C:sarcoglycan complex"/>
    <property type="evidence" value="ECO:0007669"/>
    <property type="project" value="InterPro"/>
</dbReference>
<keyword evidence="9" id="KW-0735">Signal-anchor</keyword>
<dbReference type="Pfam" id="PF04790">
    <property type="entry name" value="Sarcoglycan_1"/>
    <property type="match status" value="1"/>
</dbReference>
<keyword evidence="11 17" id="KW-0472">Membrane</keyword>
<keyword evidence="19" id="KW-1185">Reference proteome</keyword>
<keyword evidence="8 17" id="KW-0812">Transmembrane</keyword>
<comment type="similarity">
    <text evidence="4">Belongs to the sarcoglycan beta/delta/gamma/zeta family.</text>
</comment>
<keyword evidence="14" id="KW-0206">Cytoskeleton</keyword>
<evidence type="ECO:0000256" key="9">
    <source>
        <dbReference type="ARBA" id="ARBA00022968"/>
    </source>
</evidence>
<evidence type="ECO:0000256" key="12">
    <source>
        <dbReference type="ARBA" id="ARBA00023157"/>
    </source>
</evidence>
<comment type="function">
    <text evidence="1">Component of the sarcoglycan complex, a subcomplex of the dystrophin-glycoprotein complex which forms a link between the F-actin cytoskeleton and the extracellular matrix.</text>
</comment>
<feature type="region of interest" description="Disordered" evidence="16">
    <location>
        <begin position="1"/>
        <end position="31"/>
    </location>
</feature>